<accession>A0A3L8Q326</accession>
<sequence>MNYLTPGLESQPRMLLLLELTKIEEPVKSAVIDHYSKGFDDKITCLKHNIQEPALSRAKKRLEQVASKVEAIKEHDWQNLNT</sequence>
<dbReference type="AlphaFoldDB" id="A0A3L8Q326"/>
<dbReference type="RefSeq" id="WP_121837657.1">
    <property type="nucleotide sequence ID" value="NZ_ML014758.1"/>
</dbReference>
<dbReference type="OrthoDB" id="6309766at2"/>
<gene>
    <name evidence="3" type="ORF">D5018_03785</name>
</gene>
<evidence type="ECO:0000313" key="4">
    <source>
        <dbReference type="Proteomes" id="UP000281474"/>
    </source>
</evidence>
<evidence type="ECO:0000313" key="3">
    <source>
        <dbReference type="EMBL" id="RLV60972.1"/>
    </source>
</evidence>
<comment type="caution">
    <text evidence="3">The sequence shown here is derived from an EMBL/GenBank/DDBJ whole genome shotgun (WGS) entry which is preliminary data.</text>
</comment>
<evidence type="ECO:0000256" key="1">
    <source>
        <dbReference type="ARBA" id="ARBA00023015"/>
    </source>
</evidence>
<keyword evidence="2" id="KW-0804">Transcription</keyword>
<name>A0A3L8Q326_9GAMM</name>
<keyword evidence="4" id="KW-1185">Reference proteome</keyword>
<protein>
    <submittedName>
        <fullName evidence="3">Uncharacterized protein</fullName>
    </submittedName>
</protein>
<reference evidence="3 4" key="1">
    <citation type="submission" date="2018-09" db="EMBL/GenBank/DDBJ databases">
        <title>Phylogeny of the Shewanellaceae, and recommendation for two new genera, Pseudoshewanella and Parashewanella.</title>
        <authorList>
            <person name="Wang G."/>
        </authorList>
    </citation>
    <scope>NUCLEOTIDE SEQUENCE [LARGE SCALE GENOMIC DNA]</scope>
    <source>
        <strain evidence="3 4">C51</strain>
    </source>
</reference>
<dbReference type="EMBL" id="QZEI01000009">
    <property type="protein sequence ID" value="RLV60972.1"/>
    <property type="molecule type" value="Genomic_DNA"/>
</dbReference>
<dbReference type="InterPro" id="IPR053721">
    <property type="entry name" value="Fimbrial_Adhesin_Reg"/>
</dbReference>
<dbReference type="Gene3D" id="1.10.10.2690">
    <property type="match status" value="1"/>
</dbReference>
<evidence type="ECO:0000256" key="2">
    <source>
        <dbReference type="ARBA" id="ARBA00023163"/>
    </source>
</evidence>
<proteinExistence type="predicted"/>
<keyword evidence="1" id="KW-0805">Transcription regulation</keyword>
<organism evidence="3 4">
    <name type="scientific">Parashewanella curva</name>
    <dbReference type="NCBI Taxonomy" id="2338552"/>
    <lineage>
        <taxon>Bacteria</taxon>
        <taxon>Pseudomonadati</taxon>
        <taxon>Pseudomonadota</taxon>
        <taxon>Gammaproteobacteria</taxon>
        <taxon>Alteromonadales</taxon>
        <taxon>Shewanellaceae</taxon>
        <taxon>Parashewanella</taxon>
    </lineage>
</organism>
<dbReference type="Proteomes" id="UP000281474">
    <property type="component" value="Unassembled WGS sequence"/>
</dbReference>